<feature type="domain" description="Helix-turn-helix" evidence="1">
    <location>
        <begin position="10"/>
        <end position="58"/>
    </location>
</feature>
<dbReference type="RefSeq" id="WP_088075492.1">
    <property type="nucleotide sequence ID" value="NZ_JAHQCR010000034.1"/>
</dbReference>
<dbReference type="NCBIfam" id="TIGR01764">
    <property type="entry name" value="excise"/>
    <property type="match status" value="1"/>
</dbReference>
<keyword evidence="3" id="KW-1185">Reference proteome</keyword>
<dbReference type="InterPro" id="IPR038148">
    <property type="entry name" value="Tn1545/Tn916_Xis"/>
</dbReference>
<sequence length="62" mass="7362">MRRLIDYPEVLTVRDVEKILGISRVKAYELVHSQNFRIVRIGARILISKKSFEQWFEGITNK</sequence>
<proteinExistence type="predicted"/>
<dbReference type="InterPro" id="IPR010093">
    <property type="entry name" value="SinI_DNA-bd"/>
</dbReference>
<dbReference type="EMBL" id="JAHQCR010000034">
    <property type="protein sequence ID" value="MBU9721348.1"/>
    <property type="molecule type" value="Genomic_DNA"/>
</dbReference>
<protein>
    <submittedName>
        <fullName evidence="2">Helix-turn-helix domain-containing protein</fullName>
    </submittedName>
</protein>
<evidence type="ECO:0000259" key="1">
    <source>
        <dbReference type="Pfam" id="PF12728"/>
    </source>
</evidence>
<accession>A0ABS6JS05</accession>
<evidence type="ECO:0000313" key="3">
    <source>
        <dbReference type="Proteomes" id="UP000790580"/>
    </source>
</evidence>
<evidence type="ECO:0000313" key="2">
    <source>
        <dbReference type="EMBL" id="MBU9721348.1"/>
    </source>
</evidence>
<name>A0ABS6JS05_9BACI</name>
<comment type="caution">
    <text evidence="2">The sequence shown here is derived from an EMBL/GenBank/DDBJ whole genome shotgun (WGS) entry which is preliminary data.</text>
</comment>
<dbReference type="Proteomes" id="UP000790580">
    <property type="component" value="Unassembled WGS sequence"/>
</dbReference>
<reference evidence="2 3" key="1">
    <citation type="submission" date="2021-06" db="EMBL/GenBank/DDBJ databases">
        <title>Bacillus sp. RD4P76, an endophyte from a halophyte.</title>
        <authorList>
            <person name="Sun J.-Q."/>
        </authorList>
    </citation>
    <scope>NUCLEOTIDE SEQUENCE [LARGE SCALE GENOMIC DNA]</scope>
    <source>
        <strain evidence="2 3">JCM 17098</strain>
    </source>
</reference>
<dbReference type="Gene3D" id="3.90.105.50">
    <property type="match status" value="1"/>
</dbReference>
<organism evidence="2 3">
    <name type="scientific">Evansella alkalicola</name>
    <dbReference type="NCBI Taxonomy" id="745819"/>
    <lineage>
        <taxon>Bacteria</taxon>
        <taxon>Bacillati</taxon>
        <taxon>Bacillota</taxon>
        <taxon>Bacilli</taxon>
        <taxon>Bacillales</taxon>
        <taxon>Bacillaceae</taxon>
        <taxon>Evansella</taxon>
    </lineage>
</organism>
<dbReference type="Pfam" id="PF12728">
    <property type="entry name" value="HTH_17"/>
    <property type="match status" value="1"/>
</dbReference>
<dbReference type="InterPro" id="IPR041657">
    <property type="entry name" value="HTH_17"/>
</dbReference>
<gene>
    <name evidence="2" type="ORF">KS407_07790</name>
</gene>